<name>A0A3R6AG05_9FIRM</name>
<dbReference type="EMBL" id="QSFP01000013">
    <property type="protein sequence ID" value="RHA66212.1"/>
    <property type="molecule type" value="Genomic_DNA"/>
</dbReference>
<reference evidence="1 4" key="2">
    <citation type="submission" date="2019-10" db="EMBL/GenBank/DDBJ databases">
        <title>Roseburia spp. ameliorate alcoholic fatty liver via restoration of gut barrier function.</title>
        <authorList>
            <person name="Seo B."/>
            <person name="Ko G."/>
        </authorList>
    </citation>
    <scope>NUCLEOTIDE SEQUENCE [LARGE SCALE GENOMIC DNA]</scope>
    <source>
        <strain evidence="1 4">SNUG30017</strain>
    </source>
</reference>
<dbReference type="AlphaFoldDB" id="A0A3R6AG05"/>
<dbReference type="SUPFAM" id="SSF53067">
    <property type="entry name" value="Actin-like ATPase domain"/>
    <property type="match status" value="2"/>
</dbReference>
<comment type="caution">
    <text evidence="2">The sequence shown here is derived from an EMBL/GenBank/DDBJ whole genome shotgun (WGS) entry which is preliminary data.</text>
</comment>
<organism evidence="2 3">
    <name type="scientific">Roseburia intestinalis</name>
    <dbReference type="NCBI Taxonomy" id="166486"/>
    <lineage>
        <taxon>Bacteria</taxon>
        <taxon>Bacillati</taxon>
        <taxon>Bacillota</taxon>
        <taxon>Clostridia</taxon>
        <taxon>Lachnospirales</taxon>
        <taxon>Lachnospiraceae</taxon>
        <taxon>Roseburia</taxon>
    </lineage>
</organism>
<dbReference type="Proteomes" id="UP000284465">
    <property type="component" value="Unassembled WGS sequence"/>
</dbReference>
<dbReference type="InterPro" id="IPR043129">
    <property type="entry name" value="ATPase_NBD"/>
</dbReference>
<dbReference type="CDD" id="cd10227">
    <property type="entry name" value="ASKHA_NBD_ParM-like"/>
    <property type="match status" value="1"/>
</dbReference>
<evidence type="ECO:0000313" key="2">
    <source>
        <dbReference type="EMBL" id="RHA66212.1"/>
    </source>
</evidence>
<evidence type="ECO:0000313" key="4">
    <source>
        <dbReference type="Proteomes" id="UP000479531"/>
    </source>
</evidence>
<sequence>MGKKIINLGLDIGNYDVKTVNTSTPSGFNVFTTKPYGVSEYLLYEGKYYIPSMDRFAYVQDKTKNENAFVMSLFGISKELIARAKKKAERQQKKAEETSSYLPNVINVQDALNETCTLNLGVGVPPTHYATLAQKTIDYYKEHFSGPVVCEFNGYMIEINLNFCQCYPQDIAAVCGYVPKKKDDSVINFSSYYAIDIGGWTVDVITFINNELDNTKCDSKPLGILPMYESIIKHVEEETGKRITKDIIGSILAGKPTLVPEGIKDFILNDVKNHIRLILGELAQFGLSFDLYPTLFIGGGSLLFRKYIDEVKDEFGLIKYEFIENPNANALGYEKLIRQTNNN</sequence>
<reference evidence="2 3" key="1">
    <citation type="submission" date="2018-08" db="EMBL/GenBank/DDBJ databases">
        <title>A genome reference for cultivated species of the human gut microbiota.</title>
        <authorList>
            <person name="Zou Y."/>
            <person name="Xue W."/>
            <person name="Luo G."/>
        </authorList>
    </citation>
    <scope>NUCLEOTIDE SEQUENCE [LARGE SCALE GENOMIC DNA]</scope>
    <source>
        <strain evidence="2 3">AM43-11</strain>
    </source>
</reference>
<accession>A0A3R6AG05</accession>
<dbReference type="Proteomes" id="UP000479531">
    <property type="component" value="Unassembled WGS sequence"/>
</dbReference>
<proteinExistence type="predicted"/>
<evidence type="ECO:0000313" key="3">
    <source>
        <dbReference type="Proteomes" id="UP000284465"/>
    </source>
</evidence>
<evidence type="ECO:0008006" key="5">
    <source>
        <dbReference type="Google" id="ProtNLM"/>
    </source>
</evidence>
<dbReference type="RefSeq" id="WP_118591654.1">
    <property type="nucleotide sequence ID" value="NZ_QSFP01000013.1"/>
</dbReference>
<dbReference type="Gene3D" id="3.30.420.40">
    <property type="match status" value="2"/>
</dbReference>
<dbReference type="EMBL" id="WGGT01000039">
    <property type="protein sequence ID" value="MVQ47471.1"/>
    <property type="molecule type" value="Genomic_DNA"/>
</dbReference>
<gene>
    <name evidence="2" type="ORF">DW927_11775</name>
    <name evidence="1" type="ORF">GCK47_17750</name>
</gene>
<protein>
    <recommendedName>
        <fullName evidence="5">Actin-like protein N-terminal domain-containing protein</fullName>
    </recommendedName>
</protein>
<evidence type="ECO:0000313" key="1">
    <source>
        <dbReference type="EMBL" id="MVQ47471.1"/>
    </source>
</evidence>